<evidence type="ECO:0000259" key="2">
    <source>
        <dbReference type="PROSITE" id="PS50805"/>
    </source>
</evidence>
<dbReference type="Proteomes" id="UP000694421">
    <property type="component" value="Unplaced"/>
</dbReference>
<dbReference type="PANTHER" id="PTHR23232:SF142">
    <property type="entry name" value="GASTRULA ZINC FINGER PROTEIN XLCGF57.1-LIKE-RELATED"/>
    <property type="match status" value="1"/>
</dbReference>
<dbReference type="SMART" id="SM00349">
    <property type="entry name" value="KRAB"/>
    <property type="match status" value="1"/>
</dbReference>
<dbReference type="InterPro" id="IPR036051">
    <property type="entry name" value="KRAB_dom_sf"/>
</dbReference>
<evidence type="ECO:0000256" key="1">
    <source>
        <dbReference type="SAM" id="SignalP"/>
    </source>
</evidence>
<organism evidence="3 4">
    <name type="scientific">Salvator merianae</name>
    <name type="common">Argentine black and white tegu</name>
    <name type="synonym">Tupinambis merianae</name>
    <dbReference type="NCBI Taxonomy" id="96440"/>
    <lineage>
        <taxon>Eukaryota</taxon>
        <taxon>Metazoa</taxon>
        <taxon>Chordata</taxon>
        <taxon>Craniata</taxon>
        <taxon>Vertebrata</taxon>
        <taxon>Euteleostomi</taxon>
        <taxon>Lepidosauria</taxon>
        <taxon>Squamata</taxon>
        <taxon>Bifurcata</taxon>
        <taxon>Unidentata</taxon>
        <taxon>Episquamata</taxon>
        <taxon>Laterata</taxon>
        <taxon>Teiioidea</taxon>
        <taxon>Teiidae</taxon>
        <taxon>Salvator</taxon>
    </lineage>
</organism>
<reference evidence="3" key="2">
    <citation type="submission" date="2025-09" db="UniProtKB">
        <authorList>
            <consortium name="Ensembl"/>
        </authorList>
    </citation>
    <scope>IDENTIFICATION</scope>
</reference>
<evidence type="ECO:0000313" key="3">
    <source>
        <dbReference type="Ensembl" id="ENSSMRP00000025550.1"/>
    </source>
</evidence>
<dbReference type="Pfam" id="PF01352">
    <property type="entry name" value="KRAB"/>
    <property type="match status" value="1"/>
</dbReference>
<feature type="domain" description="KRAB" evidence="2">
    <location>
        <begin position="44"/>
        <end position="101"/>
    </location>
</feature>
<dbReference type="PROSITE" id="PS50805">
    <property type="entry name" value="KRAB"/>
    <property type="match status" value="1"/>
</dbReference>
<dbReference type="GeneTree" id="ENSGT00990000204841"/>
<feature type="chain" id="PRO_5034882296" description="KRAB domain-containing protein" evidence="1">
    <location>
        <begin position="26"/>
        <end position="101"/>
    </location>
</feature>
<dbReference type="InterPro" id="IPR001909">
    <property type="entry name" value="KRAB"/>
</dbReference>
<sequence>MLHSCTGNSWTAGTVCLHLLPGAYAQLCSAAAPVSTFFALQGLVTFQEVAVCFTEEEWTLLDSDQQTLCRDVMQEIYGIVASLDCGYECRSGPSIWIDINF</sequence>
<keyword evidence="4" id="KW-1185">Reference proteome</keyword>
<dbReference type="PANTHER" id="PTHR23232">
    <property type="entry name" value="KRAB DOMAIN C2H2 ZINC FINGER"/>
    <property type="match status" value="1"/>
</dbReference>
<protein>
    <recommendedName>
        <fullName evidence="2">KRAB domain-containing protein</fullName>
    </recommendedName>
</protein>
<reference evidence="3" key="1">
    <citation type="submission" date="2025-08" db="UniProtKB">
        <authorList>
            <consortium name="Ensembl"/>
        </authorList>
    </citation>
    <scope>IDENTIFICATION</scope>
</reference>
<accession>A0A8D0E2C1</accession>
<evidence type="ECO:0000313" key="4">
    <source>
        <dbReference type="Proteomes" id="UP000694421"/>
    </source>
</evidence>
<dbReference type="SUPFAM" id="SSF109640">
    <property type="entry name" value="KRAB domain (Kruppel-associated box)"/>
    <property type="match status" value="1"/>
</dbReference>
<dbReference type="AlphaFoldDB" id="A0A8D0E2C1"/>
<dbReference type="InterPro" id="IPR050169">
    <property type="entry name" value="Krueppel_C2H2_ZnF"/>
</dbReference>
<dbReference type="CDD" id="cd07765">
    <property type="entry name" value="KRAB_A-box"/>
    <property type="match status" value="1"/>
</dbReference>
<name>A0A8D0E2C1_SALMN</name>
<proteinExistence type="predicted"/>
<keyword evidence="1" id="KW-0732">Signal</keyword>
<dbReference type="Gene3D" id="6.10.140.140">
    <property type="match status" value="1"/>
</dbReference>
<dbReference type="GO" id="GO:0006355">
    <property type="term" value="P:regulation of DNA-templated transcription"/>
    <property type="evidence" value="ECO:0007669"/>
    <property type="project" value="InterPro"/>
</dbReference>
<dbReference type="Ensembl" id="ENSSMRT00000029901.1">
    <property type="protein sequence ID" value="ENSSMRP00000025550.1"/>
    <property type="gene ID" value="ENSSMRG00000019755.1"/>
</dbReference>
<feature type="signal peptide" evidence="1">
    <location>
        <begin position="1"/>
        <end position="25"/>
    </location>
</feature>